<organism evidence="2 3">
    <name type="scientific">Myceligenerans xiligouense</name>
    <dbReference type="NCBI Taxonomy" id="253184"/>
    <lineage>
        <taxon>Bacteria</taxon>
        <taxon>Bacillati</taxon>
        <taxon>Actinomycetota</taxon>
        <taxon>Actinomycetes</taxon>
        <taxon>Micrococcales</taxon>
        <taxon>Promicromonosporaceae</taxon>
        <taxon>Myceligenerans</taxon>
    </lineage>
</organism>
<name>A0A3N4Z259_9MICO</name>
<accession>A0A3N4Z259</accession>
<dbReference type="Proteomes" id="UP000280501">
    <property type="component" value="Unassembled WGS sequence"/>
</dbReference>
<sequence>MILTFGTYDAERHPRVSVLAAGLRAHGAEVTELNRPLGFSTAERVRMLQQPWRLPLLVVRLLACWAGLVAGAVRLRRTHGRPDAVLVGYLGHFDVVLARVLFPRSVVVLDHLIFAGDTAVDRGAAGLRVRLLNVLDRVATSCADVVVTDTDEHRAMLPDPSRGVTVLVGAPTAWFDAATGPTAPGEDAIVTGGSLPTSHDGVLDHVDGAADTGGAGADGRLRVVFFGLYTPLQGARVIAEAIRDAVGSGARLDVTMIGSGQDLAAAREILAGTPDVTWHDWVEPADLPALVAGHDVCLGIFSDTPKGLRVVPNKVYQGLAAGCVVVTSDTPPQRRAVGDAAELVPPADPHALAKTLTGLTDPSRLAAARTRAAAGRDAIRPQAVVTPLLTPLTIPAPTHSPPSPTELSTTTPEPPAPARDHAISADGHAPMERNGVVDHHDVVDAGRDPGPRRDGDGP</sequence>
<keyword evidence="2" id="KW-0808">Transferase</keyword>
<dbReference type="SUPFAM" id="SSF53756">
    <property type="entry name" value="UDP-Glycosyltransferase/glycogen phosphorylase"/>
    <property type="match status" value="1"/>
</dbReference>
<reference evidence="2 3" key="1">
    <citation type="submission" date="2018-11" db="EMBL/GenBank/DDBJ databases">
        <title>Sequencing the genomes of 1000 actinobacteria strains.</title>
        <authorList>
            <person name="Klenk H.-P."/>
        </authorList>
    </citation>
    <scope>NUCLEOTIDE SEQUENCE [LARGE SCALE GENOMIC DNA]</scope>
    <source>
        <strain evidence="2 3">DSM 15700</strain>
    </source>
</reference>
<evidence type="ECO:0000313" key="2">
    <source>
        <dbReference type="EMBL" id="RPF20108.1"/>
    </source>
</evidence>
<keyword evidence="3" id="KW-1185">Reference proteome</keyword>
<dbReference type="Gene3D" id="3.40.50.2000">
    <property type="entry name" value="Glycogen Phosphorylase B"/>
    <property type="match status" value="1"/>
</dbReference>
<feature type="region of interest" description="Disordered" evidence="1">
    <location>
        <begin position="392"/>
        <end position="458"/>
    </location>
</feature>
<protein>
    <submittedName>
        <fullName evidence="2">Glycosyl transferase family 1</fullName>
    </submittedName>
</protein>
<gene>
    <name evidence="2" type="ORF">EDD34_0686</name>
</gene>
<dbReference type="OrthoDB" id="9790710at2"/>
<dbReference type="GO" id="GO:0016740">
    <property type="term" value="F:transferase activity"/>
    <property type="evidence" value="ECO:0007669"/>
    <property type="project" value="UniProtKB-KW"/>
</dbReference>
<feature type="compositionally biased region" description="Basic and acidic residues" evidence="1">
    <location>
        <begin position="418"/>
        <end position="458"/>
    </location>
</feature>
<dbReference type="EMBL" id="RKQZ01000001">
    <property type="protein sequence ID" value="RPF20108.1"/>
    <property type="molecule type" value="Genomic_DNA"/>
</dbReference>
<dbReference type="AlphaFoldDB" id="A0A3N4Z259"/>
<comment type="caution">
    <text evidence="2">The sequence shown here is derived from an EMBL/GenBank/DDBJ whole genome shotgun (WGS) entry which is preliminary data.</text>
</comment>
<evidence type="ECO:0000256" key="1">
    <source>
        <dbReference type="SAM" id="MobiDB-lite"/>
    </source>
</evidence>
<evidence type="ECO:0000313" key="3">
    <source>
        <dbReference type="Proteomes" id="UP000280501"/>
    </source>
</evidence>
<proteinExistence type="predicted"/>
<dbReference type="RefSeq" id="WP_123813316.1">
    <property type="nucleotide sequence ID" value="NZ_RKQZ01000001.1"/>
</dbReference>
<dbReference type="Pfam" id="PF13692">
    <property type="entry name" value="Glyco_trans_1_4"/>
    <property type="match status" value="1"/>
</dbReference>